<dbReference type="SUPFAM" id="SSF110849">
    <property type="entry name" value="ParB/Sulfiredoxin"/>
    <property type="match status" value="1"/>
</dbReference>
<evidence type="ECO:0008006" key="3">
    <source>
        <dbReference type="Google" id="ProtNLM"/>
    </source>
</evidence>
<dbReference type="RefSeq" id="WP_306955712.1">
    <property type="nucleotide sequence ID" value="NZ_JAURUO010000028.1"/>
</dbReference>
<dbReference type="Proteomes" id="UP001229209">
    <property type="component" value="Unassembled WGS sequence"/>
</dbReference>
<sequence>MKKTDGKYQLLRDSIAANGIEVPLKVQAGTNIILAGHTRQRIAIELDMQMVPVQYMDVDDETAEFTMVIDNHLRAGDEKDPIKMAETFKAIVDLIGYSRGGHRNRKVDVEDIHLSMVTSDTSIEGSSNGPNVSLIGLIRKRTLKEISGYYGMTERNFYRYLELLKLIPELKEMVSQEKIGLKAGTILAKLPEEQQKKLYDSIPVAQRMKSEYRLGEKEAINLAEIYAIDKKPTTSVAMPMQSDVIKKTLKIEEEQDSQGSNDELWMYGKSNDKISVGAAALHYISDEHRRDYLEAANAVDEAHGKNSTEERKKIEDATQEIAEKIVLMEDESTRIAYGNRQLESSCKEALADIQRHEVRLIANRSVVGKNLDMKVIESWDRVMSEIKRLYEKMEQMRNLDGDVHA</sequence>
<dbReference type="InterPro" id="IPR050336">
    <property type="entry name" value="Chromosome_partition/occlusion"/>
</dbReference>
<dbReference type="SUPFAM" id="SSF109709">
    <property type="entry name" value="KorB DNA-binding domain-like"/>
    <property type="match status" value="1"/>
</dbReference>
<reference evidence="1 2" key="1">
    <citation type="submission" date="2023-07" db="EMBL/GenBank/DDBJ databases">
        <title>Genomic Encyclopedia of Type Strains, Phase IV (KMG-IV): sequencing the most valuable type-strain genomes for metagenomic binning, comparative biology and taxonomic classification.</title>
        <authorList>
            <person name="Goeker M."/>
        </authorList>
    </citation>
    <scope>NUCLEOTIDE SEQUENCE [LARGE SCALE GENOMIC DNA]</scope>
    <source>
        <strain evidence="1 2">DSM 25924</strain>
    </source>
</reference>
<evidence type="ECO:0000313" key="1">
    <source>
        <dbReference type="EMBL" id="MDP9729897.1"/>
    </source>
</evidence>
<proteinExistence type="predicted"/>
<dbReference type="InterPro" id="IPR036086">
    <property type="entry name" value="ParB/Sulfiredoxin_sf"/>
</dbReference>
<gene>
    <name evidence="1" type="ORF">J2S04_002874</name>
</gene>
<dbReference type="EMBL" id="JAURUO010000028">
    <property type="protein sequence ID" value="MDP9729897.1"/>
    <property type="molecule type" value="Genomic_DNA"/>
</dbReference>
<dbReference type="PANTHER" id="PTHR33375">
    <property type="entry name" value="CHROMOSOME-PARTITIONING PROTEIN PARB-RELATED"/>
    <property type="match status" value="1"/>
</dbReference>
<dbReference type="Gene3D" id="1.10.10.2830">
    <property type="match status" value="1"/>
</dbReference>
<comment type="caution">
    <text evidence="1">The sequence shown here is derived from an EMBL/GenBank/DDBJ whole genome shotgun (WGS) entry which is preliminary data.</text>
</comment>
<protein>
    <recommendedName>
        <fullName evidence="3">ParB/Sulfiredoxin domain-containing protein</fullName>
    </recommendedName>
</protein>
<dbReference type="PANTHER" id="PTHR33375:SF1">
    <property type="entry name" value="CHROMOSOME-PARTITIONING PROTEIN PARB-RELATED"/>
    <property type="match status" value="1"/>
</dbReference>
<evidence type="ECO:0000313" key="2">
    <source>
        <dbReference type="Proteomes" id="UP001229209"/>
    </source>
</evidence>
<keyword evidence="2" id="KW-1185">Reference proteome</keyword>
<accession>A0ABT9M053</accession>
<name>A0ABT9M053_9BACL</name>
<organism evidence="1 2">
    <name type="scientific">Alicyclobacillus tolerans</name>
    <dbReference type="NCBI Taxonomy" id="90970"/>
    <lineage>
        <taxon>Bacteria</taxon>
        <taxon>Bacillati</taxon>
        <taxon>Bacillota</taxon>
        <taxon>Bacilli</taxon>
        <taxon>Bacillales</taxon>
        <taxon>Alicyclobacillaceae</taxon>
        <taxon>Alicyclobacillus</taxon>
    </lineage>
</organism>